<evidence type="ECO:0000313" key="5">
    <source>
        <dbReference type="Proteomes" id="UP001595443"/>
    </source>
</evidence>
<dbReference type="RefSeq" id="WP_377832012.1">
    <property type="nucleotide sequence ID" value="NZ_JBHRSK010000004.1"/>
</dbReference>
<dbReference type="GO" id="GO:0016787">
    <property type="term" value="F:hydrolase activity"/>
    <property type="evidence" value="ECO:0007669"/>
    <property type="project" value="UniProtKB-KW"/>
</dbReference>
<dbReference type="Proteomes" id="UP001595443">
    <property type="component" value="Unassembled WGS sequence"/>
</dbReference>
<dbReference type="InterPro" id="IPR002410">
    <property type="entry name" value="Peptidase_S33"/>
</dbReference>
<dbReference type="Pfam" id="PF12697">
    <property type="entry name" value="Abhydrolase_6"/>
    <property type="match status" value="1"/>
</dbReference>
<dbReference type="Gene3D" id="3.40.50.1820">
    <property type="entry name" value="alpha/beta hydrolase"/>
    <property type="match status" value="1"/>
</dbReference>
<dbReference type="EMBL" id="JBHRSK010000004">
    <property type="protein sequence ID" value="MFC2967376.1"/>
    <property type="molecule type" value="Genomic_DNA"/>
</dbReference>
<accession>A0ABV7AEN0</accession>
<name>A0ABV7AEN0_9RHOB</name>
<comment type="similarity">
    <text evidence="1">Belongs to the peptidase S33 family.</text>
</comment>
<reference evidence="5" key="1">
    <citation type="journal article" date="2019" name="Int. J. Syst. Evol. Microbiol.">
        <title>The Global Catalogue of Microorganisms (GCM) 10K type strain sequencing project: providing services to taxonomists for standard genome sequencing and annotation.</title>
        <authorList>
            <consortium name="The Broad Institute Genomics Platform"/>
            <consortium name="The Broad Institute Genome Sequencing Center for Infectious Disease"/>
            <person name="Wu L."/>
            <person name="Ma J."/>
        </authorList>
    </citation>
    <scope>NUCLEOTIDE SEQUENCE [LARGE SCALE GENOMIC DNA]</scope>
    <source>
        <strain evidence="5">KCTC 62192</strain>
    </source>
</reference>
<dbReference type="InterPro" id="IPR050266">
    <property type="entry name" value="AB_hydrolase_sf"/>
</dbReference>
<feature type="domain" description="AB hydrolase-1" evidence="3">
    <location>
        <begin position="20"/>
        <end position="265"/>
    </location>
</feature>
<dbReference type="PRINTS" id="PR00111">
    <property type="entry name" value="ABHYDROLASE"/>
</dbReference>
<keyword evidence="5" id="KW-1185">Reference proteome</keyword>
<protein>
    <submittedName>
        <fullName evidence="4">Alpha/beta fold hydrolase</fullName>
    </submittedName>
</protein>
<evidence type="ECO:0000256" key="1">
    <source>
        <dbReference type="ARBA" id="ARBA00010088"/>
    </source>
</evidence>
<evidence type="ECO:0000256" key="2">
    <source>
        <dbReference type="ARBA" id="ARBA00022801"/>
    </source>
</evidence>
<dbReference type="InterPro" id="IPR029058">
    <property type="entry name" value="AB_hydrolase_fold"/>
</dbReference>
<sequence>MIRIEGRIVHAHIAGDGPDLILLHGASGNAREFTFRLMDRLKGRFRVIAFDRPGLGWSDALGPEDADPAAQVRVLRKAAERLGAFNPIVLGQSYGGAVALSWALEHPDDIAALVVVSGASNPWTGGLGAWYRATSVRPGAAVLVPLATAWASEKMTAKLVAEIFAPDPVPEGYVDHVAVPLTLRRKVLIANARQVNGLLPHIHQMSTLYGQIRQPLEIVHGTADSIVPIGIHSERLLRQVPGANLTRLEGVGHMPHHTNPDDIIAAIHRAAARAGLH</sequence>
<dbReference type="InterPro" id="IPR000073">
    <property type="entry name" value="AB_hydrolase_1"/>
</dbReference>
<dbReference type="PANTHER" id="PTHR43798">
    <property type="entry name" value="MONOACYLGLYCEROL LIPASE"/>
    <property type="match status" value="1"/>
</dbReference>
<dbReference type="PANTHER" id="PTHR43798:SF33">
    <property type="entry name" value="HYDROLASE, PUTATIVE (AFU_ORTHOLOGUE AFUA_2G14860)-RELATED"/>
    <property type="match status" value="1"/>
</dbReference>
<proteinExistence type="inferred from homology"/>
<dbReference type="PRINTS" id="PR00793">
    <property type="entry name" value="PROAMNOPTASE"/>
</dbReference>
<keyword evidence="2 4" id="KW-0378">Hydrolase</keyword>
<evidence type="ECO:0000259" key="3">
    <source>
        <dbReference type="Pfam" id="PF12697"/>
    </source>
</evidence>
<comment type="caution">
    <text evidence="4">The sequence shown here is derived from an EMBL/GenBank/DDBJ whole genome shotgun (WGS) entry which is preliminary data.</text>
</comment>
<dbReference type="SUPFAM" id="SSF53474">
    <property type="entry name" value="alpha/beta-Hydrolases"/>
    <property type="match status" value="1"/>
</dbReference>
<evidence type="ECO:0000313" key="4">
    <source>
        <dbReference type="EMBL" id="MFC2967376.1"/>
    </source>
</evidence>
<gene>
    <name evidence="4" type="ORF">ACFOES_04660</name>
</gene>
<organism evidence="4 5">
    <name type="scientific">Acidimangrovimonas pyrenivorans</name>
    <dbReference type="NCBI Taxonomy" id="2030798"/>
    <lineage>
        <taxon>Bacteria</taxon>
        <taxon>Pseudomonadati</taxon>
        <taxon>Pseudomonadota</taxon>
        <taxon>Alphaproteobacteria</taxon>
        <taxon>Rhodobacterales</taxon>
        <taxon>Paracoccaceae</taxon>
        <taxon>Acidimangrovimonas</taxon>
    </lineage>
</organism>